<proteinExistence type="predicted"/>
<accession>A0AAX6ELD5</accession>
<gene>
    <name evidence="1" type="ORF">M6B38_182420</name>
</gene>
<evidence type="ECO:0000313" key="1">
    <source>
        <dbReference type="EMBL" id="KAJ6804932.1"/>
    </source>
</evidence>
<dbReference type="EMBL" id="JANAVB010035784">
    <property type="protein sequence ID" value="KAJ6804932.1"/>
    <property type="molecule type" value="Genomic_DNA"/>
</dbReference>
<dbReference type="AlphaFoldDB" id="A0AAX6ELD5"/>
<sequence>MGIITIVMFSTMTILHPVRLQRTQIGTHHCALTLIYFFAWWEESGV</sequence>
<evidence type="ECO:0000313" key="2">
    <source>
        <dbReference type="Proteomes" id="UP001140949"/>
    </source>
</evidence>
<organism evidence="1 2">
    <name type="scientific">Iris pallida</name>
    <name type="common">Sweet iris</name>
    <dbReference type="NCBI Taxonomy" id="29817"/>
    <lineage>
        <taxon>Eukaryota</taxon>
        <taxon>Viridiplantae</taxon>
        <taxon>Streptophyta</taxon>
        <taxon>Embryophyta</taxon>
        <taxon>Tracheophyta</taxon>
        <taxon>Spermatophyta</taxon>
        <taxon>Magnoliopsida</taxon>
        <taxon>Liliopsida</taxon>
        <taxon>Asparagales</taxon>
        <taxon>Iridaceae</taxon>
        <taxon>Iridoideae</taxon>
        <taxon>Irideae</taxon>
        <taxon>Iris</taxon>
    </lineage>
</organism>
<dbReference type="Proteomes" id="UP001140949">
    <property type="component" value="Unassembled WGS sequence"/>
</dbReference>
<comment type="caution">
    <text evidence="1">The sequence shown here is derived from an EMBL/GenBank/DDBJ whole genome shotgun (WGS) entry which is preliminary data.</text>
</comment>
<reference evidence="1" key="1">
    <citation type="journal article" date="2023" name="GigaByte">
        <title>Genome assembly of the bearded iris, Iris pallida Lam.</title>
        <authorList>
            <person name="Bruccoleri R.E."/>
            <person name="Oakeley E.J."/>
            <person name="Faust A.M.E."/>
            <person name="Altorfer M."/>
            <person name="Dessus-Babus S."/>
            <person name="Burckhardt D."/>
            <person name="Oertli M."/>
            <person name="Naumann U."/>
            <person name="Petersen F."/>
            <person name="Wong J."/>
        </authorList>
    </citation>
    <scope>NUCLEOTIDE SEQUENCE</scope>
    <source>
        <strain evidence="1">GSM-AAB239-AS_SAM_17_03QT</strain>
    </source>
</reference>
<keyword evidence="2" id="KW-1185">Reference proteome</keyword>
<reference evidence="1" key="2">
    <citation type="submission" date="2023-04" db="EMBL/GenBank/DDBJ databases">
        <authorList>
            <person name="Bruccoleri R.E."/>
            <person name="Oakeley E.J."/>
            <person name="Faust A.-M."/>
            <person name="Dessus-Babus S."/>
            <person name="Altorfer M."/>
            <person name="Burckhardt D."/>
            <person name="Oertli M."/>
            <person name="Naumann U."/>
            <person name="Petersen F."/>
            <person name="Wong J."/>
        </authorList>
    </citation>
    <scope>NUCLEOTIDE SEQUENCE</scope>
    <source>
        <strain evidence="1">GSM-AAB239-AS_SAM_17_03QT</strain>
        <tissue evidence="1">Leaf</tissue>
    </source>
</reference>
<name>A0AAX6ELD5_IRIPA</name>
<protein>
    <submittedName>
        <fullName evidence="1">Uncharacterized protein</fullName>
    </submittedName>
</protein>